<dbReference type="PANTHER" id="PTHR47926:SF385">
    <property type="entry name" value="DYW DOMAIN-CONTAINING PROTEIN"/>
    <property type="match status" value="1"/>
</dbReference>
<dbReference type="Pfam" id="PF01535">
    <property type="entry name" value="PPR"/>
    <property type="match status" value="6"/>
</dbReference>
<feature type="repeat" description="PPR" evidence="3">
    <location>
        <begin position="79"/>
        <end position="113"/>
    </location>
</feature>
<dbReference type="InterPro" id="IPR032867">
    <property type="entry name" value="DYW_dom"/>
</dbReference>
<dbReference type="GO" id="GO:0003723">
    <property type="term" value="F:RNA binding"/>
    <property type="evidence" value="ECO:0007669"/>
    <property type="project" value="InterPro"/>
</dbReference>
<evidence type="ECO:0000313" key="5">
    <source>
        <dbReference type="EnsemblPlants" id="Kaladp0550s0018.1.v1.1.CDS.1"/>
    </source>
</evidence>
<dbReference type="PROSITE" id="PS51375">
    <property type="entry name" value="PPR"/>
    <property type="match status" value="2"/>
</dbReference>
<dbReference type="GO" id="GO:0009451">
    <property type="term" value="P:RNA modification"/>
    <property type="evidence" value="ECO:0007669"/>
    <property type="project" value="InterPro"/>
</dbReference>
<dbReference type="EnsemblPlants" id="Kaladp0550s0018.1.v1.1">
    <property type="protein sequence ID" value="Kaladp0550s0018.1.v1.1.CDS.1"/>
    <property type="gene ID" value="Kaladp0550s0018.v1.1"/>
</dbReference>
<dbReference type="InterPro" id="IPR046960">
    <property type="entry name" value="PPR_At4g14850-like_plant"/>
</dbReference>
<evidence type="ECO:0000259" key="4">
    <source>
        <dbReference type="Pfam" id="PF14432"/>
    </source>
</evidence>
<keyword evidence="2" id="KW-0677">Repeat</keyword>
<dbReference type="InterPro" id="IPR002885">
    <property type="entry name" value="PPR_rpt"/>
</dbReference>
<comment type="similarity">
    <text evidence="1">Belongs to the PPR family. PCMP-H subfamily.</text>
</comment>
<dbReference type="AlphaFoldDB" id="A0A7N0VE51"/>
<dbReference type="Pfam" id="PF14432">
    <property type="entry name" value="DYW_deaminase"/>
    <property type="match status" value="1"/>
</dbReference>
<evidence type="ECO:0000313" key="6">
    <source>
        <dbReference type="Proteomes" id="UP000594263"/>
    </source>
</evidence>
<dbReference type="Proteomes" id="UP000594263">
    <property type="component" value="Unplaced"/>
</dbReference>
<feature type="domain" description="DYW" evidence="4">
    <location>
        <begin position="754"/>
        <end position="845"/>
    </location>
</feature>
<dbReference type="FunFam" id="1.25.40.10:FF:000158">
    <property type="entry name" value="pentatricopeptide repeat-containing protein At2g33680"/>
    <property type="match status" value="1"/>
</dbReference>
<sequence length="845" mass="93986">MLSLSSCAIPSLPPQPPTPTPLLSKPLLLLLQPDAHWSNRRRKHARQKLFHNNLYLQQCVNSGAMDEARKLFDRMPVRTLVSWTLLLSGYVNHGLAAEALALFERMLWGGTLVPDSYVYSVILRACAAMGYLDCGRGLHGHVVKRSSAVEVDSFVENALLNMYASCGAVEDMASVFNAMDHPDLVAYSTMLSGYVKNGFEEEALSLFLDIVRQGMPLDTFLLSLALGVCATLCVWDVGLQLHCYVIKNGFGPSLFLNNSMLDFYAKAGELEAMEQVFLQMPSTDVVSWNTCITGFVYNSYYLEAVRYFRFMMQEEVTSCDYVTVISILKAVTMLGDERRGREVHAYIMRKGFEENRRVMWSLLNMYIDCSADLESSDMRREVQVKLINRFEGSYLDEFMISSMLKSCSLRNDLDSGKVIHSLVIKSDLGNSDQVVASLLISMYYKCGLPEAADMVFLRVEAPGSGPWSAFISGRLGLISTHVFSSSYSYLKSLNVGRQVHAYITKTGHGSQSTVGNSLVEMYSSCGAISEAVQAFNSITDKTPFSWAAMLSARVDHGFSAEALDLFSHIRCNNDHVKDPSVISSYLKLCGQLGLVDDAYSLFTSLEDALGMKPSEELYAFMVDVFGRAGLSEDLQEFVSAVSPLNAGPVFWKAVVSSCRLLGNMEVAKHAVEKLMELEPTDGSACLLLEQVLLTLGQWDEASKLSLLHESPRGVHYSSVEIRNRIYHFFSDQSPTQDVSSKLGELREKMSELCYVADKNHMLHNAEEGGHGGSDLQHTEMQALAFGLISSASAVPVRVMKSVRMCGDCHSAFKFMSTFVNRQLVVKDSSTFHNFRDGRCTCRDRW</sequence>
<accession>A0A7N0VE51</accession>
<keyword evidence="6" id="KW-1185">Reference proteome</keyword>
<organism evidence="5 6">
    <name type="scientific">Kalanchoe fedtschenkoi</name>
    <name type="common">Lavender scallops</name>
    <name type="synonym">South American air plant</name>
    <dbReference type="NCBI Taxonomy" id="63787"/>
    <lineage>
        <taxon>Eukaryota</taxon>
        <taxon>Viridiplantae</taxon>
        <taxon>Streptophyta</taxon>
        <taxon>Embryophyta</taxon>
        <taxon>Tracheophyta</taxon>
        <taxon>Spermatophyta</taxon>
        <taxon>Magnoliopsida</taxon>
        <taxon>eudicotyledons</taxon>
        <taxon>Gunneridae</taxon>
        <taxon>Pentapetalae</taxon>
        <taxon>Saxifragales</taxon>
        <taxon>Crassulaceae</taxon>
        <taxon>Kalanchoe</taxon>
    </lineage>
</organism>
<proteinExistence type="inferred from homology"/>
<dbReference type="OMA" id="WNGWFEE"/>
<dbReference type="NCBIfam" id="TIGR00756">
    <property type="entry name" value="PPR"/>
    <property type="match status" value="2"/>
</dbReference>
<dbReference type="InterPro" id="IPR011990">
    <property type="entry name" value="TPR-like_helical_dom_sf"/>
</dbReference>
<evidence type="ECO:0000256" key="3">
    <source>
        <dbReference type="PROSITE-ProRule" id="PRU00708"/>
    </source>
</evidence>
<dbReference type="GO" id="GO:0099402">
    <property type="term" value="P:plant organ development"/>
    <property type="evidence" value="ECO:0007669"/>
    <property type="project" value="UniProtKB-ARBA"/>
</dbReference>
<dbReference type="GO" id="GO:0008270">
    <property type="term" value="F:zinc ion binding"/>
    <property type="evidence" value="ECO:0007669"/>
    <property type="project" value="InterPro"/>
</dbReference>
<reference evidence="5" key="1">
    <citation type="submission" date="2021-01" db="UniProtKB">
        <authorList>
            <consortium name="EnsemblPlants"/>
        </authorList>
    </citation>
    <scope>IDENTIFICATION</scope>
</reference>
<dbReference type="Gene3D" id="1.25.40.10">
    <property type="entry name" value="Tetratricopeptide repeat domain"/>
    <property type="match status" value="4"/>
</dbReference>
<protein>
    <recommendedName>
        <fullName evidence="4">DYW domain-containing protein</fullName>
    </recommendedName>
</protein>
<evidence type="ECO:0000256" key="2">
    <source>
        <dbReference type="ARBA" id="ARBA00022737"/>
    </source>
</evidence>
<name>A0A7N0VE51_KALFE</name>
<dbReference type="SUPFAM" id="SSF48452">
    <property type="entry name" value="TPR-like"/>
    <property type="match status" value="1"/>
</dbReference>
<dbReference type="Gramene" id="Kaladp0550s0018.1.v1.1">
    <property type="protein sequence ID" value="Kaladp0550s0018.1.v1.1.CDS.1"/>
    <property type="gene ID" value="Kaladp0550s0018.v1.1"/>
</dbReference>
<evidence type="ECO:0000256" key="1">
    <source>
        <dbReference type="ARBA" id="ARBA00006643"/>
    </source>
</evidence>
<feature type="repeat" description="PPR" evidence="3">
    <location>
        <begin position="183"/>
        <end position="217"/>
    </location>
</feature>
<dbReference type="PANTHER" id="PTHR47926">
    <property type="entry name" value="PENTATRICOPEPTIDE REPEAT-CONTAINING PROTEIN"/>
    <property type="match status" value="1"/>
</dbReference>